<name>A0A8S1J815_9CHLO</name>
<keyword evidence="10" id="KW-1185">Reference proteome</keyword>
<organism evidence="9 10">
    <name type="scientific">Ostreobium quekettii</name>
    <dbReference type="NCBI Taxonomy" id="121088"/>
    <lineage>
        <taxon>Eukaryota</taxon>
        <taxon>Viridiplantae</taxon>
        <taxon>Chlorophyta</taxon>
        <taxon>core chlorophytes</taxon>
        <taxon>Ulvophyceae</taxon>
        <taxon>TCBD clade</taxon>
        <taxon>Bryopsidales</taxon>
        <taxon>Ostreobineae</taxon>
        <taxon>Ostreobiaceae</taxon>
        <taxon>Ostreobium</taxon>
    </lineage>
</organism>
<dbReference type="Gene3D" id="1.10.286.10">
    <property type="match status" value="1"/>
</dbReference>
<evidence type="ECO:0000313" key="10">
    <source>
        <dbReference type="Proteomes" id="UP000708148"/>
    </source>
</evidence>
<dbReference type="InterPro" id="IPR001474">
    <property type="entry name" value="GTP_CycHdrlase_I"/>
</dbReference>
<evidence type="ECO:0000256" key="7">
    <source>
        <dbReference type="SAM" id="MobiDB-lite"/>
    </source>
</evidence>
<dbReference type="GO" id="GO:0046654">
    <property type="term" value="P:tetrahydrofolate biosynthetic process"/>
    <property type="evidence" value="ECO:0007669"/>
    <property type="project" value="InterPro"/>
</dbReference>
<dbReference type="GO" id="GO:0003934">
    <property type="term" value="F:GTP cyclohydrolase I activity"/>
    <property type="evidence" value="ECO:0007669"/>
    <property type="project" value="UniProtKB-EC"/>
</dbReference>
<gene>
    <name evidence="9" type="ORF">OSTQU699_LOCUS8656</name>
</gene>
<dbReference type="OrthoDB" id="4966at2759"/>
<dbReference type="Gene3D" id="3.30.1130.10">
    <property type="match status" value="2"/>
</dbReference>
<feature type="compositionally biased region" description="Polar residues" evidence="7">
    <location>
        <begin position="276"/>
        <end position="294"/>
    </location>
</feature>
<evidence type="ECO:0000256" key="3">
    <source>
        <dbReference type="ARBA" id="ARBA00012715"/>
    </source>
</evidence>
<dbReference type="InterPro" id="IPR043133">
    <property type="entry name" value="GTP-CH-I_C/QueF"/>
</dbReference>
<dbReference type="GO" id="GO:0008270">
    <property type="term" value="F:zinc ion binding"/>
    <property type="evidence" value="ECO:0007669"/>
    <property type="project" value="TreeGrafter"/>
</dbReference>
<dbReference type="GO" id="GO:0005737">
    <property type="term" value="C:cytoplasm"/>
    <property type="evidence" value="ECO:0007669"/>
    <property type="project" value="TreeGrafter"/>
</dbReference>
<evidence type="ECO:0000256" key="2">
    <source>
        <dbReference type="ARBA" id="ARBA00008085"/>
    </source>
</evidence>
<evidence type="ECO:0000256" key="5">
    <source>
        <dbReference type="ARBA" id="ARBA00022801"/>
    </source>
</evidence>
<dbReference type="GO" id="GO:0006729">
    <property type="term" value="P:tetrahydrobiopterin biosynthetic process"/>
    <property type="evidence" value="ECO:0007669"/>
    <property type="project" value="TreeGrafter"/>
</dbReference>
<comment type="caution">
    <text evidence="9">The sequence shown here is derived from an EMBL/GenBank/DDBJ whole genome shotgun (WGS) entry which is preliminary data.</text>
</comment>
<accession>A0A8S1J815</accession>
<protein>
    <recommendedName>
        <fullName evidence="4">GTP cyclohydrolase 1</fullName>
        <ecNumber evidence="3">3.5.4.16</ecNumber>
    </recommendedName>
    <alternativeName>
        <fullName evidence="6">GTP cyclohydrolase I</fullName>
    </alternativeName>
</protein>
<evidence type="ECO:0000313" key="9">
    <source>
        <dbReference type="EMBL" id="CAD7703299.1"/>
    </source>
</evidence>
<dbReference type="EMBL" id="CAJHUC010002149">
    <property type="protein sequence ID" value="CAD7703299.1"/>
    <property type="molecule type" value="Genomic_DNA"/>
</dbReference>
<feature type="region of interest" description="Disordered" evidence="7">
    <location>
        <begin position="255"/>
        <end position="294"/>
    </location>
</feature>
<evidence type="ECO:0000256" key="6">
    <source>
        <dbReference type="ARBA" id="ARBA00030854"/>
    </source>
</evidence>
<dbReference type="EC" id="3.5.4.16" evidence="3"/>
<dbReference type="PANTHER" id="PTHR11109">
    <property type="entry name" value="GTP CYCLOHYDROLASE I"/>
    <property type="match status" value="1"/>
</dbReference>
<dbReference type="InterPro" id="IPR043134">
    <property type="entry name" value="GTP-CH-I_N"/>
</dbReference>
<dbReference type="InterPro" id="IPR020602">
    <property type="entry name" value="GTP_CycHdrlase_I_dom"/>
</dbReference>
<keyword evidence="5" id="KW-0378">Hydrolase</keyword>
<dbReference type="GO" id="GO:0005525">
    <property type="term" value="F:GTP binding"/>
    <property type="evidence" value="ECO:0007669"/>
    <property type="project" value="TreeGrafter"/>
</dbReference>
<comment type="similarity">
    <text evidence="2">Belongs to the GTP cyclohydrolase I family.</text>
</comment>
<feature type="region of interest" description="Disordered" evidence="7">
    <location>
        <begin position="492"/>
        <end position="511"/>
    </location>
</feature>
<feature type="compositionally biased region" description="Basic and acidic residues" evidence="7">
    <location>
        <begin position="261"/>
        <end position="273"/>
    </location>
</feature>
<evidence type="ECO:0000256" key="1">
    <source>
        <dbReference type="ARBA" id="ARBA00005080"/>
    </source>
</evidence>
<dbReference type="Proteomes" id="UP000708148">
    <property type="component" value="Unassembled WGS sequence"/>
</dbReference>
<reference evidence="9" key="1">
    <citation type="submission" date="2020-12" db="EMBL/GenBank/DDBJ databases">
        <authorList>
            <person name="Iha C."/>
        </authorList>
    </citation>
    <scope>NUCLEOTIDE SEQUENCE</scope>
</reference>
<feature type="compositionally biased region" description="Polar residues" evidence="7">
    <location>
        <begin position="493"/>
        <end position="503"/>
    </location>
</feature>
<comment type="pathway">
    <text evidence="1">Cofactor biosynthesis; 7,8-dihydroneopterin triphosphate biosynthesis; 7,8-dihydroneopterin triphosphate from GTP: step 1/1.</text>
</comment>
<evidence type="ECO:0000259" key="8">
    <source>
        <dbReference type="Pfam" id="PF01227"/>
    </source>
</evidence>
<evidence type="ECO:0000256" key="4">
    <source>
        <dbReference type="ARBA" id="ARBA00017272"/>
    </source>
</evidence>
<feature type="domain" description="GTP cyclohydrolase I" evidence="8">
    <location>
        <begin position="378"/>
        <end position="478"/>
    </location>
</feature>
<dbReference type="Pfam" id="PF01227">
    <property type="entry name" value="GTP_cyclohydroI"/>
    <property type="match status" value="2"/>
</dbReference>
<sequence length="511" mass="54127">MGGDGPAAAAARATVRALLRELGEDVGREGLLDTPERVAKAWVEMTSECGADPSKAFGSALFHEPTVRAAPSGGGIVCVRDIAFASLSSADLLPFHGRCHIMYAPANGAIVGLSKLARLVRLLSRRIQSQEELTYGLAEAMRRHVAPEGVAVVVEARHVASGPEGAGRATWASLGDFADNSEANMELQLVMSLNGITAPQNHLAAVNGDFLSQGCGEAPLFLGSQEVELHEANEELTIAAKNYARHMLSATSGYSQLLPVPHHDPSSTDERKAPSCQGTPTTGIDTSSESTTTQDFPEMQRLSALCSCQVQLPDGPAWSGVAAHNCPTSSEGPPSVDNGYTMDMDPIPTEDGSGRWPLGQGHWLLNLPGRLCEGGCFPFRSTCEHHLLPFYGDIFVAYTAGESGLNLTREQVEEVVNAFTHRLQVQERISHQVADALEALLVPSGVLVVCQAAHTCMLARGVECHSGATVTTAMRGRVGRVMVEAAQRALQEGTMSRGSTASFSRPLGLDA</sequence>
<dbReference type="PANTHER" id="PTHR11109:SF7">
    <property type="entry name" value="GTP CYCLOHYDROLASE 1"/>
    <property type="match status" value="1"/>
</dbReference>
<feature type="domain" description="GTP cyclohydrolase I" evidence="8">
    <location>
        <begin position="13"/>
        <end position="181"/>
    </location>
</feature>
<dbReference type="AlphaFoldDB" id="A0A8S1J815"/>
<dbReference type="SUPFAM" id="SSF55620">
    <property type="entry name" value="Tetrahydrobiopterin biosynthesis enzymes-like"/>
    <property type="match status" value="2"/>
</dbReference>
<proteinExistence type="inferred from homology"/>